<organism evidence="2 3">
    <name type="scientific">Symbiodinium microadriaticum</name>
    <name type="common">Dinoflagellate</name>
    <name type="synonym">Zooxanthella microadriatica</name>
    <dbReference type="NCBI Taxonomy" id="2951"/>
    <lineage>
        <taxon>Eukaryota</taxon>
        <taxon>Sar</taxon>
        <taxon>Alveolata</taxon>
        <taxon>Dinophyceae</taxon>
        <taxon>Suessiales</taxon>
        <taxon>Symbiodiniaceae</taxon>
        <taxon>Symbiodinium</taxon>
    </lineage>
</organism>
<accession>A0A1Q9C3S7</accession>
<dbReference type="InterPro" id="IPR036397">
    <property type="entry name" value="RNaseH_sf"/>
</dbReference>
<gene>
    <name evidence="2" type="ORF">AK812_SmicGene42353</name>
</gene>
<sequence length="587" mass="65787">MNGREWSKGQRCERTRTSAGRVEPPSDSIQWEEAVQTDGNDYTIFGSLRRRRYARTAGWEVTGNRIAYEMYEPALVVLQLKEKIRMYFPVRNIAVEDRKDDDNPCHAALGGIPPAAWSSLDAVDLAAEFGTPALLQRSRGFVAGRWACFALFDLDSAATIVSLDARSAYDTISRTVFLRKRHAVARHSFARLWYGQQSRYFRWDAALDVVTSSIGTWAGVAANLGKTRVYSRDGRHEAMMLQLAMPLDPDPEYYDVRDRFQFAKKYRNKTGTWWANRLDAFIDGKHFQVYRNSKERLRAAQHSTYGAYRRPGQGLCGGYVKPKAGNLRHNTGAKGVLLHVGIGKAKAVTVHEVVDGRWSGQAAASFYRVLARDLAKVSPGKRKFTILEDNDPTGYKSAKGISAKRAAGLNVFQIPKRSPDLSVLDYAIWAEVNKRLRKQESKWPKGKKETRVSYIKRLKLTIRSLPKEFLLSSIKDMARRCQRLYEAKGYFFEEGGQAICCVRSPGHTQPRLSAIPSEAGSALPPDRMLIALWRLRLPLPVAPHGCGAHEHGCSAVVETATTRSIPSNRTARPPSQAPRACMSAHLA</sequence>
<reference evidence="2 3" key="1">
    <citation type="submission" date="2016-02" db="EMBL/GenBank/DDBJ databases">
        <title>Genome analysis of coral dinoflagellate symbionts highlights evolutionary adaptations to a symbiotic lifestyle.</title>
        <authorList>
            <person name="Aranda M."/>
            <person name="Li Y."/>
            <person name="Liew Y.J."/>
            <person name="Baumgarten S."/>
            <person name="Simakov O."/>
            <person name="Wilson M."/>
            <person name="Piel J."/>
            <person name="Ashoor H."/>
            <person name="Bougouffa S."/>
            <person name="Bajic V.B."/>
            <person name="Ryu T."/>
            <person name="Ravasi T."/>
            <person name="Bayer T."/>
            <person name="Micklem G."/>
            <person name="Kim H."/>
            <person name="Bhak J."/>
            <person name="Lajeunesse T.C."/>
            <person name="Voolstra C.R."/>
        </authorList>
    </citation>
    <scope>NUCLEOTIDE SEQUENCE [LARGE SCALE GENOMIC DNA]</scope>
    <source>
        <strain evidence="2 3">CCMP2467</strain>
    </source>
</reference>
<feature type="compositionally biased region" description="Basic and acidic residues" evidence="1">
    <location>
        <begin position="1"/>
        <end position="16"/>
    </location>
</feature>
<evidence type="ECO:0000313" key="2">
    <source>
        <dbReference type="EMBL" id="OLP77574.1"/>
    </source>
</evidence>
<proteinExistence type="predicted"/>
<comment type="caution">
    <text evidence="2">The sequence shown here is derived from an EMBL/GenBank/DDBJ whole genome shotgun (WGS) entry which is preliminary data.</text>
</comment>
<dbReference type="Proteomes" id="UP000186817">
    <property type="component" value="Unassembled WGS sequence"/>
</dbReference>
<dbReference type="Gene3D" id="3.30.420.10">
    <property type="entry name" value="Ribonuclease H-like superfamily/Ribonuclease H"/>
    <property type="match status" value="1"/>
</dbReference>
<dbReference type="EMBL" id="LSRX01001742">
    <property type="protein sequence ID" value="OLP77574.1"/>
    <property type="molecule type" value="Genomic_DNA"/>
</dbReference>
<name>A0A1Q9C3S7_SYMMI</name>
<evidence type="ECO:0000313" key="3">
    <source>
        <dbReference type="Proteomes" id="UP000186817"/>
    </source>
</evidence>
<keyword evidence="3" id="KW-1185">Reference proteome</keyword>
<dbReference type="OrthoDB" id="407271at2759"/>
<protein>
    <submittedName>
        <fullName evidence="2">Uncharacterized protein</fullName>
    </submittedName>
</protein>
<feature type="region of interest" description="Disordered" evidence="1">
    <location>
        <begin position="1"/>
        <end position="27"/>
    </location>
</feature>
<evidence type="ECO:0000256" key="1">
    <source>
        <dbReference type="SAM" id="MobiDB-lite"/>
    </source>
</evidence>
<dbReference type="GO" id="GO:0003676">
    <property type="term" value="F:nucleic acid binding"/>
    <property type="evidence" value="ECO:0007669"/>
    <property type="project" value="InterPro"/>
</dbReference>
<feature type="region of interest" description="Disordered" evidence="1">
    <location>
        <begin position="563"/>
        <end position="587"/>
    </location>
</feature>
<dbReference type="AlphaFoldDB" id="A0A1Q9C3S7"/>